<accession>A0AB34VH12</accession>
<gene>
    <name evidence="2" type="ORF">RSA13_09050</name>
</gene>
<reference evidence="2 3" key="1">
    <citation type="journal article" date="2016" name="Front. Microbiol.">
        <title>Genomic Resource of Rice Seed Associated Bacteria.</title>
        <authorList>
            <person name="Midha S."/>
            <person name="Bansal K."/>
            <person name="Sharma S."/>
            <person name="Kumar N."/>
            <person name="Patil P.P."/>
            <person name="Chaudhry V."/>
            <person name="Patil P.B."/>
        </authorList>
    </citation>
    <scope>NUCLEOTIDE SEQUENCE [LARGE SCALE GENOMIC DNA]</scope>
    <source>
        <strain evidence="2 3">RSA13</strain>
    </source>
</reference>
<organism evidence="2 3">
    <name type="scientific">Pantoea stewartii</name>
    <dbReference type="NCBI Taxonomy" id="66269"/>
    <lineage>
        <taxon>Bacteria</taxon>
        <taxon>Pseudomonadati</taxon>
        <taxon>Pseudomonadota</taxon>
        <taxon>Gammaproteobacteria</taxon>
        <taxon>Enterobacterales</taxon>
        <taxon>Erwiniaceae</taxon>
        <taxon>Pantoea</taxon>
    </lineage>
</organism>
<dbReference type="Proteomes" id="UP000072520">
    <property type="component" value="Unassembled WGS sequence"/>
</dbReference>
<keyword evidence="1" id="KW-0472">Membrane</keyword>
<evidence type="ECO:0000313" key="2">
    <source>
        <dbReference type="EMBL" id="KTS98642.1"/>
    </source>
</evidence>
<comment type="caution">
    <text evidence="2">The sequence shown here is derived from an EMBL/GenBank/DDBJ whole genome shotgun (WGS) entry which is preliminary data.</text>
</comment>
<protein>
    <submittedName>
        <fullName evidence="2">Uncharacterized protein</fullName>
    </submittedName>
</protein>
<keyword evidence="1" id="KW-1133">Transmembrane helix</keyword>
<keyword evidence="1" id="KW-0812">Transmembrane</keyword>
<dbReference type="EMBL" id="LDSI01000010">
    <property type="protein sequence ID" value="KTS98642.1"/>
    <property type="molecule type" value="Genomic_DNA"/>
</dbReference>
<proteinExistence type="predicted"/>
<dbReference type="AlphaFoldDB" id="A0AB34VH12"/>
<evidence type="ECO:0000313" key="3">
    <source>
        <dbReference type="Proteomes" id="UP000072520"/>
    </source>
</evidence>
<name>A0AB34VH12_9GAMM</name>
<sequence length="95" mass="10418">MRFSAEMLIYALMGCSPLIIALTAGQVASVAGCPLNESRAYPCFILGYDTGQLLYRMGVSGWFSLYSLPLGAMLMMLRTAAFFGQLYSHYRARGS</sequence>
<feature type="transmembrane region" description="Helical" evidence="1">
    <location>
        <begin position="64"/>
        <end position="87"/>
    </location>
</feature>
<evidence type="ECO:0000256" key="1">
    <source>
        <dbReference type="SAM" id="Phobius"/>
    </source>
</evidence>
<dbReference type="PROSITE" id="PS51257">
    <property type="entry name" value="PROKAR_LIPOPROTEIN"/>
    <property type="match status" value="1"/>
</dbReference>